<feature type="region of interest" description="Disordered" evidence="1">
    <location>
        <begin position="1"/>
        <end position="130"/>
    </location>
</feature>
<dbReference type="PATRIC" id="fig|451644.5.peg.5872"/>
<evidence type="ECO:0000313" key="3">
    <source>
        <dbReference type="Proteomes" id="UP000037594"/>
    </source>
</evidence>
<feature type="compositionally biased region" description="Basic and acidic residues" evidence="1">
    <location>
        <begin position="106"/>
        <end position="118"/>
    </location>
</feature>
<evidence type="ECO:0008006" key="4">
    <source>
        <dbReference type="Google" id="ProtNLM"/>
    </source>
</evidence>
<feature type="compositionally biased region" description="Polar residues" evidence="1">
    <location>
        <begin position="91"/>
        <end position="103"/>
    </location>
</feature>
<dbReference type="Proteomes" id="UP000037594">
    <property type="component" value="Unassembled WGS sequence"/>
</dbReference>
<gene>
    <name evidence="2" type="ORF">ACT17_28635</name>
</gene>
<sequence length="355" mass="38955">MSTSQYQREFERRRGQRVDAEKKAGDYRSKESKFRAEAAKARQAAAKTNSASTARSKLRDAERAENRAAAAGKDASQWQDRAARYARDETTASSKLARAQQSEADAAERQRKRDEQRRARSAPLDGAAIESRMRRVESAVQRVVHRMPTPLPEKLRVLILGASSEGDLRVGREQKRIRAAVQSALHRDLIELDVRPAATTSDLLDGLSGFRPHVLHFSGHSSESLLVFEDDRDERHRGILVPAEAFMRAMRATDQPPVLVVLNACKSAAQIDDLVAEVVPFAIGMADSIDDSDAINYAANLYAAIADGQSIRSSHLRAQSALELAGLEGAELPTLAWSGEVDPSTTVLVQPLSTH</sequence>
<accession>A0A0J8U2V6</accession>
<dbReference type="EMBL" id="LFOD01000040">
    <property type="protein sequence ID" value="KMV14770.1"/>
    <property type="molecule type" value="Genomic_DNA"/>
</dbReference>
<protein>
    <recommendedName>
        <fullName evidence="4">CHAT domain-containing protein</fullName>
    </recommendedName>
</protein>
<feature type="compositionally biased region" description="Basic and acidic residues" evidence="1">
    <location>
        <begin position="81"/>
        <end position="90"/>
    </location>
</feature>
<organism evidence="2 3">
    <name type="scientific">Mycolicibacterium conceptionense</name>
    <dbReference type="NCBI Taxonomy" id="451644"/>
    <lineage>
        <taxon>Bacteria</taxon>
        <taxon>Bacillati</taxon>
        <taxon>Actinomycetota</taxon>
        <taxon>Actinomycetes</taxon>
        <taxon>Mycobacteriales</taxon>
        <taxon>Mycobacteriaceae</taxon>
        <taxon>Mycolicibacterium</taxon>
    </lineage>
</organism>
<reference evidence="2 3" key="1">
    <citation type="submission" date="2015-06" db="EMBL/GenBank/DDBJ databases">
        <title>Genome sequence of Mycobacterium conceptionense strain MLE.</title>
        <authorList>
            <person name="Greninger A.L."/>
            <person name="Cunningham G."/>
            <person name="Chiu C.Y."/>
            <person name="Miller S."/>
        </authorList>
    </citation>
    <scope>NUCLEOTIDE SEQUENCE [LARGE SCALE GENOMIC DNA]</scope>
    <source>
        <strain evidence="2 3">MLE</strain>
    </source>
</reference>
<feature type="compositionally biased region" description="Basic and acidic residues" evidence="1">
    <location>
        <begin position="8"/>
        <end position="40"/>
    </location>
</feature>
<feature type="compositionally biased region" description="Basic and acidic residues" evidence="1">
    <location>
        <begin position="57"/>
        <end position="66"/>
    </location>
</feature>
<dbReference type="AlphaFoldDB" id="A0A0J8U2V6"/>
<dbReference type="OrthoDB" id="8253226at2"/>
<comment type="caution">
    <text evidence="2">The sequence shown here is derived from an EMBL/GenBank/DDBJ whole genome shotgun (WGS) entry which is preliminary data.</text>
</comment>
<evidence type="ECO:0000313" key="2">
    <source>
        <dbReference type="EMBL" id="KMV14770.1"/>
    </source>
</evidence>
<evidence type="ECO:0000256" key="1">
    <source>
        <dbReference type="SAM" id="MobiDB-lite"/>
    </source>
</evidence>
<dbReference type="RefSeq" id="WP_043371477.1">
    <property type="nucleotide sequence ID" value="NZ_AGSZ01000943.1"/>
</dbReference>
<proteinExistence type="predicted"/>
<name>A0A0J8U2V6_9MYCO</name>